<dbReference type="EMBL" id="JAPWTK010000064">
    <property type="protein sequence ID" value="KAJ8952747.1"/>
    <property type="molecule type" value="Genomic_DNA"/>
</dbReference>
<keyword evidence="2" id="KW-1185">Reference proteome</keyword>
<reference evidence="1" key="1">
    <citation type="journal article" date="2023" name="Insect Mol. Biol.">
        <title>Genome sequencing provides insights into the evolution of gene families encoding plant cell wall-degrading enzymes in longhorned beetles.</title>
        <authorList>
            <person name="Shin N.R."/>
            <person name="Okamura Y."/>
            <person name="Kirsch R."/>
            <person name="Pauchet Y."/>
        </authorList>
    </citation>
    <scope>NUCLEOTIDE SEQUENCE</scope>
    <source>
        <strain evidence="1">AMC_N1</strain>
    </source>
</reference>
<dbReference type="PANTHER" id="PTHR45823:SF1">
    <property type="entry name" value="T-SNARE COILED-COIL HOMOLOGY DOMAIN-CONTAINING PROTEIN"/>
    <property type="match status" value="1"/>
</dbReference>
<gene>
    <name evidence="1" type="ORF">NQ318_008061</name>
</gene>
<dbReference type="Proteomes" id="UP001162162">
    <property type="component" value="Unassembled WGS sequence"/>
</dbReference>
<dbReference type="PANTHER" id="PTHR45823">
    <property type="entry name" value="T-SNARE COILED-COIL HOMOLOGY DOMAIN-CONTAINING PROTEIN"/>
    <property type="match status" value="1"/>
</dbReference>
<comment type="caution">
    <text evidence="1">The sequence shown here is derived from an EMBL/GenBank/DDBJ whole genome shotgun (WGS) entry which is preliminary data.</text>
</comment>
<evidence type="ECO:0000313" key="1">
    <source>
        <dbReference type="EMBL" id="KAJ8952747.1"/>
    </source>
</evidence>
<protein>
    <submittedName>
        <fullName evidence="1">Uncharacterized protein</fullName>
    </submittedName>
</protein>
<accession>A0AAV8YP83</accession>
<dbReference type="AlphaFoldDB" id="A0AAV8YP83"/>
<proteinExistence type="predicted"/>
<organism evidence="1 2">
    <name type="scientific">Aromia moschata</name>
    <dbReference type="NCBI Taxonomy" id="1265417"/>
    <lineage>
        <taxon>Eukaryota</taxon>
        <taxon>Metazoa</taxon>
        <taxon>Ecdysozoa</taxon>
        <taxon>Arthropoda</taxon>
        <taxon>Hexapoda</taxon>
        <taxon>Insecta</taxon>
        <taxon>Pterygota</taxon>
        <taxon>Neoptera</taxon>
        <taxon>Endopterygota</taxon>
        <taxon>Coleoptera</taxon>
        <taxon>Polyphaga</taxon>
        <taxon>Cucujiformia</taxon>
        <taxon>Chrysomeloidea</taxon>
        <taxon>Cerambycidae</taxon>
        <taxon>Cerambycinae</taxon>
        <taxon>Callichromatini</taxon>
        <taxon>Aromia</taxon>
    </lineage>
</organism>
<name>A0AAV8YP83_9CUCU</name>
<sequence>MDSHHGPCIAQFEAAAKVNGWISQEMATSLVISLRGQALEILQSSPEEQQNDYDRIFTSLKSNVDSKEPMSLFKNTELTSNDSSIWLTLKHLKNFSNKLASRLLLMDYYIQKCSKLCGLETQHDQ</sequence>
<evidence type="ECO:0000313" key="2">
    <source>
        <dbReference type="Proteomes" id="UP001162162"/>
    </source>
</evidence>